<gene>
    <name evidence="1" type="ORF">FYJ25_07375</name>
</gene>
<evidence type="ECO:0000313" key="1">
    <source>
        <dbReference type="EMBL" id="MSU82176.1"/>
    </source>
</evidence>
<sequence>MAKKQIDNLEQMQIDLKHAIREYYLTDNKEAILIIQELATKMAILHGFESTTMVDADEYAIHLDEHCRKMAMTYSYKAVFILGLLGNAKEIKPKTIDEMAKWFIRYYASRIKKELKPEKDGLFCQGKPNYDQVVKYLKYNQIKSLQRDGVIDFDGKIISFSNRVSMEDKAWARKAKKACVERLQDYFDRL</sequence>
<name>A0A6N7Y1R8_9FIRM</name>
<organism evidence="1 2">
    <name type="scientific">Anaerobutyricum soehngenii</name>
    <dbReference type="NCBI Taxonomy" id="105843"/>
    <lineage>
        <taxon>Bacteria</taxon>
        <taxon>Bacillati</taxon>
        <taxon>Bacillota</taxon>
        <taxon>Clostridia</taxon>
        <taxon>Lachnospirales</taxon>
        <taxon>Lachnospiraceae</taxon>
        <taxon>Anaerobutyricum</taxon>
    </lineage>
</organism>
<accession>A0A6N7Y1R8</accession>
<protein>
    <submittedName>
        <fullName evidence="1">Uncharacterized protein</fullName>
    </submittedName>
</protein>
<dbReference type="Proteomes" id="UP000433359">
    <property type="component" value="Unassembled WGS sequence"/>
</dbReference>
<dbReference type="AlphaFoldDB" id="A0A6N7Y1R8"/>
<comment type="caution">
    <text evidence="1">The sequence shown here is derived from an EMBL/GenBank/DDBJ whole genome shotgun (WGS) entry which is preliminary data.</text>
</comment>
<dbReference type="EMBL" id="VULP01000012">
    <property type="protein sequence ID" value="MSU82176.1"/>
    <property type="molecule type" value="Genomic_DNA"/>
</dbReference>
<dbReference type="RefSeq" id="WP_154580921.1">
    <property type="nucleotide sequence ID" value="NZ_VULP01000012.1"/>
</dbReference>
<reference evidence="1 2" key="1">
    <citation type="submission" date="2019-08" db="EMBL/GenBank/DDBJ databases">
        <title>In-depth cultivation of the pig gut microbiome towards novel bacterial diversity and tailored functional studies.</title>
        <authorList>
            <person name="Wylensek D."/>
            <person name="Hitch T.C.A."/>
            <person name="Clavel T."/>
        </authorList>
    </citation>
    <scope>NUCLEOTIDE SEQUENCE [LARGE SCALE GENOMIC DNA]</scope>
    <source>
        <strain evidence="1 2">BSM-383-APC-4H</strain>
    </source>
</reference>
<evidence type="ECO:0000313" key="2">
    <source>
        <dbReference type="Proteomes" id="UP000433359"/>
    </source>
</evidence>
<proteinExistence type="predicted"/>